<dbReference type="NCBIfam" id="NF004587">
    <property type="entry name" value="PRK05928.2-5"/>
    <property type="match status" value="1"/>
</dbReference>
<dbReference type="RefSeq" id="WP_094579765.1">
    <property type="nucleotide sequence ID" value="NZ_NHOW01000049.1"/>
</dbReference>
<accession>A0A256J3G7</accession>
<dbReference type="InterPro" id="IPR039793">
    <property type="entry name" value="UROS/Hem4"/>
</dbReference>
<dbReference type="Gene3D" id="3.40.50.10090">
    <property type="match status" value="2"/>
</dbReference>
<dbReference type="AlphaFoldDB" id="A0A256J3G7"/>
<dbReference type="GO" id="GO:0006780">
    <property type="term" value="P:uroporphyrinogen III biosynthetic process"/>
    <property type="evidence" value="ECO:0007669"/>
    <property type="project" value="InterPro"/>
</dbReference>
<dbReference type="EMBL" id="NHOW01000049">
    <property type="protein sequence ID" value="OYR62902.1"/>
    <property type="molecule type" value="Genomic_DNA"/>
</dbReference>
<reference evidence="2 3" key="1">
    <citation type="journal article" date="2014" name="Front. Microbiol.">
        <title>Population and genomic analysis of the genus Halorubrum.</title>
        <authorList>
            <person name="Fullmer M.S."/>
            <person name="Soucy S.M."/>
            <person name="Swithers K.S."/>
            <person name="Makkay A.M."/>
            <person name="Wheeler R."/>
            <person name="Ventosa A."/>
            <person name="Gogarten J.P."/>
            <person name="Papke R.T."/>
        </authorList>
    </citation>
    <scope>NUCLEOTIDE SEQUENCE [LARGE SCALE GENOMIC DNA]</scope>
    <source>
        <strain evidence="2 3">LD3</strain>
    </source>
</reference>
<dbReference type="CDD" id="cd06578">
    <property type="entry name" value="HemD"/>
    <property type="match status" value="1"/>
</dbReference>
<evidence type="ECO:0000313" key="2">
    <source>
        <dbReference type="EMBL" id="OYR62902.1"/>
    </source>
</evidence>
<proteinExistence type="predicted"/>
<dbReference type="Proteomes" id="UP000216409">
    <property type="component" value="Unassembled WGS sequence"/>
</dbReference>
<dbReference type="PANTHER" id="PTHR40082:SF1">
    <property type="entry name" value="BLR5956 PROTEIN"/>
    <property type="match status" value="1"/>
</dbReference>
<dbReference type="GO" id="GO:0004852">
    <property type="term" value="F:uroporphyrinogen-III synthase activity"/>
    <property type="evidence" value="ECO:0007669"/>
    <property type="project" value="InterPro"/>
</dbReference>
<evidence type="ECO:0000313" key="3">
    <source>
        <dbReference type="Proteomes" id="UP000216409"/>
    </source>
</evidence>
<dbReference type="PANTHER" id="PTHR40082">
    <property type="entry name" value="BLR5956 PROTEIN"/>
    <property type="match status" value="1"/>
</dbReference>
<sequence>MPKPKVAVLRPDDGRIDRAIQYLQSLGVSPIADPMLTICPTGQSPQQAEYCIFTSKTGVELAVECGWQPDGGTVCAVGQQTAAALRNRGYTVDVVPTTFTSTGLVEELSDAVEGATVEIARSAHGSEVLIRGLEEAGAVVHETHLYRLERPNTAGKSISLTVEDELDGVLFTSPKTVEHFFDIAAERERTSTLQKKLEQTIVGAIGTPTERALRTKAVAVDIKPDSVGFEPLAEAVVQEIDNEHA</sequence>
<gene>
    <name evidence="2" type="ORF">DJ83_04145</name>
</gene>
<protein>
    <submittedName>
        <fullName evidence="2">Uroporphyrinogen-III synthase</fullName>
    </submittedName>
</protein>
<organism evidence="2 3">
    <name type="scientific">Halorubrum ezzemoulense</name>
    <name type="common">Halorubrum chaoviator</name>
    <dbReference type="NCBI Taxonomy" id="337243"/>
    <lineage>
        <taxon>Archaea</taxon>
        <taxon>Methanobacteriati</taxon>
        <taxon>Methanobacteriota</taxon>
        <taxon>Stenosarchaea group</taxon>
        <taxon>Halobacteria</taxon>
        <taxon>Halobacteriales</taxon>
        <taxon>Haloferacaceae</taxon>
        <taxon>Halorubrum</taxon>
    </lineage>
</organism>
<dbReference type="SUPFAM" id="SSF69618">
    <property type="entry name" value="HemD-like"/>
    <property type="match status" value="1"/>
</dbReference>
<dbReference type="InterPro" id="IPR036108">
    <property type="entry name" value="4pyrrol_syn_uPrphyn_synt_sf"/>
</dbReference>
<feature type="domain" description="Tetrapyrrole biosynthesis uroporphyrinogen III synthase" evidence="1">
    <location>
        <begin position="19"/>
        <end position="232"/>
    </location>
</feature>
<name>A0A256J3G7_HALEZ</name>
<comment type="caution">
    <text evidence="2">The sequence shown here is derived from an EMBL/GenBank/DDBJ whole genome shotgun (WGS) entry which is preliminary data.</text>
</comment>
<dbReference type="Pfam" id="PF02602">
    <property type="entry name" value="HEM4"/>
    <property type="match status" value="1"/>
</dbReference>
<dbReference type="InterPro" id="IPR003754">
    <property type="entry name" value="4pyrrol_synth_uPrphyn_synth"/>
</dbReference>
<evidence type="ECO:0000259" key="1">
    <source>
        <dbReference type="Pfam" id="PF02602"/>
    </source>
</evidence>